<evidence type="ECO:0000256" key="1">
    <source>
        <dbReference type="ARBA" id="ARBA00008889"/>
    </source>
</evidence>
<sequence>MAAALVRGAVREVGWLPSLQCVRHGSKAVTRHRKAMHFERQKMVALTEYIAPKPTMPERCVAPQPKPSEMVKENPLEQLLCSQLRTVLQDCKMVAVFQRSAAGAEDLLHLRHRLLKHDIHMKHFPLQVVRKTLADSHLSSMLPLFIGHTFLIVSHEVKVKQMLQCVRSLPQVQLLGACVENRLLSRQGVVNYSRLPSLEVLRGQVVAGLALMASLTPSLLTQHSVKRYRRSLGGSGRSICISSHKLTQRLFHRMFFTSLVKRLYFLMMLSS</sequence>
<dbReference type="Xenbase" id="XB-GENE-947066">
    <property type="gene designation" value="mrpl10"/>
</dbReference>
<reference evidence="4" key="1">
    <citation type="journal article" date="2010" name="Science">
        <title>The genome of the Western clawed frog Xenopus tropicalis.</title>
        <authorList>
            <person name="Hellsten U."/>
            <person name="Harland R.M."/>
            <person name="Gilchrist M.J."/>
            <person name="Hendrix D."/>
            <person name="Jurka J."/>
            <person name="Kapitonov V."/>
            <person name="Ovcharenko I."/>
            <person name="Putnam N.H."/>
            <person name="Shu S."/>
            <person name="Taher L."/>
            <person name="Blitz I.L."/>
            <person name="Blumberg B."/>
            <person name="Dichmann D.S."/>
            <person name="Dubchak I."/>
            <person name="Amaya E."/>
            <person name="Detter J.C."/>
            <person name="Fletcher R."/>
            <person name="Gerhard D.S."/>
            <person name="Goodstein D."/>
            <person name="Graves T."/>
            <person name="Grigoriev I.V."/>
            <person name="Grimwood J."/>
            <person name="Kawashima T."/>
            <person name="Lindquist E."/>
            <person name="Lucas S.M."/>
            <person name="Mead P.E."/>
            <person name="Mitros T."/>
            <person name="Ogino H."/>
            <person name="Ohta Y."/>
            <person name="Poliakov A.V."/>
            <person name="Pollet N."/>
            <person name="Robert J."/>
            <person name="Salamov A."/>
            <person name="Sater A.K."/>
            <person name="Schmutz J."/>
            <person name="Terry A."/>
            <person name="Vize P.D."/>
            <person name="Warren W.C."/>
            <person name="Wells D."/>
            <person name="Wills A."/>
            <person name="Wilson R.K."/>
            <person name="Zimmerman L.B."/>
            <person name="Zorn A.M."/>
            <person name="Grainger R."/>
            <person name="Grammer T."/>
            <person name="Khokha M.K."/>
            <person name="Richardson P.M."/>
            <person name="Rokhsar D.S."/>
        </authorList>
    </citation>
    <scope>NUCLEOTIDE SEQUENCE [LARGE SCALE GENOMIC DNA]</scope>
    <source>
        <strain evidence="4">Nigerian</strain>
    </source>
</reference>
<evidence type="ECO:0000256" key="2">
    <source>
        <dbReference type="ARBA" id="ARBA00035707"/>
    </source>
</evidence>
<gene>
    <name evidence="4" type="primary">mrpl10</name>
</gene>
<evidence type="ECO:0000313" key="4">
    <source>
        <dbReference type="Ensembl" id="ENSXETP00000104900"/>
    </source>
</evidence>
<dbReference type="InParanoid" id="A0A803JAK5"/>
<protein>
    <recommendedName>
        <fullName evidence="2">Large ribosomal subunit protein uL10m</fullName>
    </recommendedName>
    <alternativeName>
        <fullName evidence="3">39S ribosomal protein L10, mitochondrial</fullName>
    </alternativeName>
</protein>
<comment type="similarity">
    <text evidence="1">Belongs to the universal ribosomal protein uL10 family.</text>
</comment>
<reference evidence="4" key="2">
    <citation type="submission" date="2021-03" db="UniProtKB">
        <authorList>
            <consortium name="Ensembl"/>
        </authorList>
    </citation>
    <scope>IDENTIFICATION</scope>
</reference>
<dbReference type="AlphaFoldDB" id="A0A803JAK5"/>
<dbReference type="Ensembl" id="ENSXETT00000112881">
    <property type="protein sequence ID" value="ENSXETP00000104900"/>
    <property type="gene ID" value="ENSXETG00000014749"/>
</dbReference>
<dbReference type="SUPFAM" id="SSF160369">
    <property type="entry name" value="Ribosomal protein L10-like"/>
    <property type="match status" value="1"/>
</dbReference>
<dbReference type="Gene3D" id="3.30.70.1730">
    <property type="match status" value="1"/>
</dbReference>
<proteinExistence type="inferred from homology"/>
<dbReference type="FunCoup" id="A0A803JAK5">
    <property type="interactions" value="2073"/>
</dbReference>
<accession>A0A803JAK5</accession>
<dbReference type="Bgee" id="ENSXETG00000014749">
    <property type="expression patterns" value="Expressed in neurula embryo and 13 other cell types or tissues"/>
</dbReference>
<dbReference type="InterPro" id="IPR043141">
    <property type="entry name" value="Ribosomal_uL10-like_sf"/>
</dbReference>
<evidence type="ECO:0000256" key="3">
    <source>
        <dbReference type="ARBA" id="ARBA00035716"/>
    </source>
</evidence>
<organism evidence="4">
    <name type="scientific">Xenopus tropicalis</name>
    <name type="common">Western clawed frog</name>
    <name type="synonym">Silurana tropicalis</name>
    <dbReference type="NCBI Taxonomy" id="8364"/>
    <lineage>
        <taxon>Eukaryota</taxon>
        <taxon>Metazoa</taxon>
        <taxon>Chordata</taxon>
        <taxon>Craniata</taxon>
        <taxon>Vertebrata</taxon>
        <taxon>Euteleostomi</taxon>
        <taxon>Amphibia</taxon>
        <taxon>Batrachia</taxon>
        <taxon>Anura</taxon>
        <taxon>Pipoidea</taxon>
        <taxon>Pipidae</taxon>
        <taxon>Xenopodinae</taxon>
        <taxon>Xenopus</taxon>
        <taxon>Silurana</taxon>
    </lineage>
</organism>
<dbReference type="PANTHER" id="PTHR11560">
    <property type="entry name" value="39S RIBOSOMAL PROTEIN L10, MITOCHONDRIAL"/>
    <property type="match status" value="1"/>
</dbReference>
<dbReference type="GeneTree" id="ENSGT00390000000603"/>
<dbReference type="InterPro" id="IPR047865">
    <property type="entry name" value="Ribosomal_uL10_bac_type"/>
</dbReference>
<name>A0A803JAK5_XENTR</name>